<reference evidence="1" key="1">
    <citation type="submission" date="2017-12" db="EMBL/GenBank/DDBJ databases">
        <title>Sequencing the genomes of 1000 Actinobacteria strains.</title>
        <authorList>
            <person name="Klenk H.-P."/>
        </authorList>
    </citation>
    <scope>NUCLEOTIDE SEQUENCE [LARGE SCALE GENOMIC DNA]</scope>
    <source>
        <strain evidence="1">DSM 44228</strain>
    </source>
</reference>
<sequence>MRRMVWKTWPFAFSRCYRAHSRFPGGEYIPALKGATTMDLSTAPLLTAEPRQRVDSDHEPVELASPGCLKQTVTPAVAMFDESHIVRGYD</sequence>
<name>A0A2N3Y5D7_SACSN</name>
<dbReference type="Proteomes" id="UP000233786">
    <property type="component" value="Unassembled WGS sequence"/>
</dbReference>
<accession>A0A2N3Y5D7</accession>
<keyword evidence="2" id="KW-1185">Reference proteome</keyword>
<protein>
    <submittedName>
        <fullName evidence="1">Uncharacterized protein</fullName>
    </submittedName>
</protein>
<organism evidence="1 2">
    <name type="scientific">Saccharopolyspora spinosa</name>
    <dbReference type="NCBI Taxonomy" id="60894"/>
    <lineage>
        <taxon>Bacteria</taxon>
        <taxon>Bacillati</taxon>
        <taxon>Actinomycetota</taxon>
        <taxon>Actinomycetes</taxon>
        <taxon>Pseudonocardiales</taxon>
        <taxon>Pseudonocardiaceae</taxon>
        <taxon>Saccharopolyspora</taxon>
    </lineage>
</organism>
<gene>
    <name evidence="1" type="ORF">A8926_6188</name>
</gene>
<dbReference type="AlphaFoldDB" id="A0A2N3Y5D7"/>
<comment type="caution">
    <text evidence="1">The sequence shown here is derived from an EMBL/GenBank/DDBJ whole genome shotgun (WGS) entry which is preliminary data.</text>
</comment>
<evidence type="ECO:0000313" key="2">
    <source>
        <dbReference type="Proteomes" id="UP000233786"/>
    </source>
</evidence>
<evidence type="ECO:0000313" key="1">
    <source>
        <dbReference type="EMBL" id="PKW18125.1"/>
    </source>
</evidence>
<proteinExistence type="predicted"/>
<dbReference type="EMBL" id="PJNB01000001">
    <property type="protein sequence ID" value="PKW18125.1"/>
    <property type="molecule type" value="Genomic_DNA"/>
</dbReference>